<organism evidence="1 2">
    <name type="scientific">Streptomyces chumphonensis</name>
    <dbReference type="NCBI Taxonomy" id="1214925"/>
    <lineage>
        <taxon>Bacteria</taxon>
        <taxon>Bacillati</taxon>
        <taxon>Actinomycetota</taxon>
        <taxon>Actinomycetes</taxon>
        <taxon>Kitasatosporales</taxon>
        <taxon>Streptomycetaceae</taxon>
        <taxon>Streptomyces</taxon>
    </lineage>
</organism>
<dbReference type="Proteomes" id="UP000632289">
    <property type="component" value="Unassembled WGS sequence"/>
</dbReference>
<dbReference type="AlphaFoldDB" id="A0A927F505"/>
<dbReference type="RefSeq" id="WP_191211565.1">
    <property type="nucleotide sequence ID" value="NZ_BAABKL010000002.1"/>
</dbReference>
<proteinExistence type="predicted"/>
<name>A0A927F505_9ACTN</name>
<evidence type="ECO:0000313" key="2">
    <source>
        <dbReference type="Proteomes" id="UP000632289"/>
    </source>
</evidence>
<protein>
    <submittedName>
        <fullName evidence="1">Uncharacterized protein</fullName>
    </submittedName>
</protein>
<accession>A0A927F505</accession>
<keyword evidence="2" id="KW-1185">Reference proteome</keyword>
<evidence type="ECO:0000313" key="1">
    <source>
        <dbReference type="EMBL" id="MBD3934264.1"/>
    </source>
</evidence>
<sequence>MAMTDGRRMALERLREAEGAANELREELRLVGLVLPSLRIDPVSAAGTEPSPLIDLGRCTVETARQLAVVLRHRKRP</sequence>
<reference evidence="1" key="1">
    <citation type="submission" date="2020-09" db="EMBL/GenBank/DDBJ databases">
        <title>Secondary metabolite and genome analysis of marine Streptomyces chumphonensis KK1-2T.</title>
        <authorList>
            <person name="Phongsopitanun W."/>
            <person name="Kanchanasin P."/>
            <person name="Pittayakhajonwut P."/>
            <person name="Suwanborirux K."/>
            <person name="Tanasupawat S."/>
        </authorList>
    </citation>
    <scope>NUCLEOTIDE SEQUENCE</scope>
    <source>
        <strain evidence="1">KK1-2</strain>
    </source>
</reference>
<comment type="caution">
    <text evidence="1">The sequence shown here is derived from an EMBL/GenBank/DDBJ whole genome shotgun (WGS) entry which is preliminary data.</text>
</comment>
<gene>
    <name evidence="1" type="ORF">IF129_22205</name>
</gene>
<dbReference type="EMBL" id="JACXYU010000015">
    <property type="protein sequence ID" value="MBD3934264.1"/>
    <property type="molecule type" value="Genomic_DNA"/>
</dbReference>